<dbReference type="PANTHER" id="PTHR28094:SF2">
    <property type="entry name" value="BACTERIOPHAGE T5 ORF172 DNA-BINDING DOMAIN-CONTAINING PROTEIN"/>
    <property type="match status" value="1"/>
</dbReference>
<accession>A0A2J6PPU0</accession>
<evidence type="ECO:0000313" key="2">
    <source>
        <dbReference type="EMBL" id="PMD16042.1"/>
    </source>
</evidence>
<dbReference type="AlphaFoldDB" id="A0A2J6PPU0"/>
<dbReference type="OrthoDB" id="3549465at2759"/>
<proteinExistence type="predicted"/>
<dbReference type="PANTHER" id="PTHR28094">
    <property type="entry name" value="MEIOTICALLY UP-REGULATED GENE 113 PROTEIN"/>
    <property type="match status" value="1"/>
</dbReference>
<dbReference type="Pfam" id="PF10544">
    <property type="entry name" value="T5orf172"/>
    <property type="match status" value="1"/>
</dbReference>
<dbReference type="SMART" id="SM00974">
    <property type="entry name" value="T5orf172"/>
    <property type="match status" value="1"/>
</dbReference>
<protein>
    <recommendedName>
        <fullName evidence="1">Bacteriophage T5 Orf172 DNA-binding domain-containing protein</fullName>
    </recommendedName>
</protein>
<dbReference type="STRING" id="1745343.A0A2J6PPU0"/>
<dbReference type="Proteomes" id="UP000235672">
    <property type="component" value="Unassembled WGS sequence"/>
</dbReference>
<sequence>MNRVNKERHVYIFKSPEYFRRFFPNEQPLLKIGMAKDVSKRMEDLRGKCGLFDLARVSDCEDRPMEFYWKVEEVVHTELLNFRRLFNCKKFRNAKGTETEHQEWFAVDEEAALRTVQRWRRFTELEPYDENGILKDHWSRMIQPKNMEHPDAEEQWNDSQSRDIRWTKWLDEGAKECDNV</sequence>
<evidence type="ECO:0000313" key="3">
    <source>
        <dbReference type="Proteomes" id="UP000235672"/>
    </source>
</evidence>
<name>A0A2J6PPU0_9HELO</name>
<keyword evidence="3" id="KW-1185">Reference proteome</keyword>
<dbReference type="InterPro" id="IPR053006">
    <property type="entry name" value="Meiosis_regulatory"/>
</dbReference>
<reference evidence="2 3" key="1">
    <citation type="submission" date="2016-05" db="EMBL/GenBank/DDBJ databases">
        <title>A degradative enzymes factory behind the ericoid mycorrhizal symbiosis.</title>
        <authorList>
            <consortium name="DOE Joint Genome Institute"/>
            <person name="Martino E."/>
            <person name="Morin E."/>
            <person name="Grelet G."/>
            <person name="Kuo A."/>
            <person name="Kohler A."/>
            <person name="Daghino S."/>
            <person name="Barry K."/>
            <person name="Choi C."/>
            <person name="Cichocki N."/>
            <person name="Clum A."/>
            <person name="Copeland A."/>
            <person name="Hainaut M."/>
            <person name="Haridas S."/>
            <person name="Labutti K."/>
            <person name="Lindquist E."/>
            <person name="Lipzen A."/>
            <person name="Khouja H.-R."/>
            <person name="Murat C."/>
            <person name="Ohm R."/>
            <person name="Olson A."/>
            <person name="Spatafora J."/>
            <person name="Veneault-Fourrey C."/>
            <person name="Henrissat B."/>
            <person name="Grigoriev I."/>
            <person name="Martin F."/>
            <person name="Perotto S."/>
        </authorList>
    </citation>
    <scope>NUCLEOTIDE SEQUENCE [LARGE SCALE GENOMIC DNA]</scope>
    <source>
        <strain evidence="2 3">UAMH 7357</strain>
    </source>
</reference>
<dbReference type="InterPro" id="IPR018306">
    <property type="entry name" value="Phage_T5_Orf172_DNA-bd"/>
</dbReference>
<dbReference type="EMBL" id="KZ613508">
    <property type="protein sequence ID" value="PMD16042.1"/>
    <property type="molecule type" value="Genomic_DNA"/>
</dbReference>
<feature type="domain" description="Bacteriophage T5 Orf172 DNA-binding" evidence="1">
    <location>
        <begin position="24"/>
        <end position="119"/>
    </location>
</feature>
<organism evidence="2 3">
    <name type="scientific">Hyaloscypha hepaticicola</name>
    <dbReference type="NCBI Taxonomy" id="2082293"/>
    <lineage>
        <taxon>Eukaryota</taxon>
        <taxon>Fungi</taxon>
        <taxon>Dikarya</taxon>
        <taxon>Ascomycota</taxon>
        <taxon>Pezizomycotina</taxon>
        <taxon>Leotiomycetes</taxon>
        <taxon>Helotiales</taxon>
        <taxon>Hyaloscyphaceae</taxon>
        <taxon>Hyaloscypha</taxon>
    </lineage>
</organism>
<evidence type="ECO:0000259" key="1">
    <source>
        <dbReference type="SMART" id="SM00974"/>
    </source>
</evidence>
<gene>
    <name evidence="2" type="ORF">NA56DRAFT_753389</name>
</gene>